<feature type="chain" id="PRO_5046269728" description="Curli production assembly/transport component CsgG" evidence="1">
    <location>
        <begin position="20"/>
        <end position="350"/>
    </location>
</feature>
<dbReference type="RefSeq" id="WP_237872964.1">
    <property type="nucleotide sequence ID" value="NZ_JAKLTR010000008.1"/>
</dbReference>
<sequence>MRLLFTMILSFAGVLSAFSQTLGDFKPKDHSGGLRKIKSKRLYVASFTVNYQVFNEKEEFKQGGRMFGGGGSKGDAKAELSVGLEGLTEAGVQGVTDKLYQDFTAMLKANGIELITPEEAGKTDTYDGFVKLTGGTISEAQFPGMLATVPTGMEYYVKKIDKSGKEKSGGLFGNANFVHAKLSKDLDDAIVADVDLFVLFIEDKSSWDVAGANIKVKTNMRLAGQESIEMTKKAKIKFKGENTQTPVNSQVGFYSGKMGAGIVSSYTGSLGKSMPVSGVIEDQKIQAFAKNKVDMVGVSTIYGKYYNPADNSSSSTTIIPVDDKKYAEGAYLAGKKFIEYHTEAFLKEIK</sequence>
<organism evidence="2 3">
    <name type="scientific">Terrimonas ginsenosidimutans</name>
    <dbReference type="NCBI Taxonomy" id="2908004"/>
    <lineage>
        <taxon>Bacteria</taxon>
        <taxon>Pseudomonadati</taxon>
        <taxon>Bacteroidota</taxon>
        <taxon>Chitinophagia</taxon>
        <taxon>Chitinophagales</taxon>
        <taxon>Chitinophagaceae</taxon>
        <taxon>Terrimonas</taxon>
    </lineage>
</organism>
<evidence type="ECO:0008006" key="4">
    <source>
        <dbReference type="Google" id="ProtNLM"/>
    </source>
</evidence>
<gene>
    <name evidence="2" type="ORF">LZZ85_14135</name>
</gene>
<dbReference type="EMBL" id="JAKLTR010000008">
    <property type="protein sequence ID" value="MCG2615434.1"/>
    <property type="molecule type" value="Genomic_DNA"/>
</dbReference>
<evidence type="ECO:0000313" key="2">
    <source>
        <dbReference type="EMBL" id="MCG2615434.1"/>
    </source>
</evidence>
<reference evidence="2" key="1">
    <citation type="submission" date="2022-01" db="EMBL/GenBank/DDBJ databases">
        <authorList>
            <person name="Jo J.-H."/>
            <person name="Im W.-T."/>
        </authorList>
    </citation>
    <scope>NUCLEOTIDE SEQUENCE</scope>
    <source>
        <strain evidence="2">NA20</strain>
    </source>
</reference>
<dbReference type="Proteomes" id="UP001165367">
    <property type="component" value="Unassembled WGS sequence"/>
</dbReference>
<accession>A0ABS9KSX8</accession>
<evidence type="ECO:0000313" key="3">
    <source>
        <dbReference type="Proteomes" id="UP001165367"/>
    </source>
</evidence>
<keyword evidence="1" id="KW-0732">Signal</keyword>
<name>A0ABS9KSX8_9BACT</name>
<comment type="caution">
    <text evidence="2">The sequence shown here is derived from an EMBL/GenBank/DDBJ whole genome shotgun (WGS) entry which is preliminary data.</text>
</comment>
<proteinExistence type="predicted"/>
<evidence type="ECO:0000256" key="1">
    <source>
        <dbReference type="SAM" id="SignalP"/>
    </source>
</evidence>
<keyword evidence="3" id="KW-1185">Reference proteome</keyword>
<feature type="signal peptide" evidence="1">
    <location>
        <begin position="1"/>
        <end position="19"/>
    </location>
</feature>
<protein>
    <recommendedName>
        <fullName evidence="4">Curli production assembly/transport component CsgG</fullName>
    </recommendedName>
</protein>